<keyword evidence="7" id="KW-0150">Chloroplast</keyword>
<evidence type="ECO:0000256" key="2">
    <source>
        <dbReference type="ARBA" id="ARBA00004229"/>
    </source>
</evidence>
<comment type="pathway">
    <text evidence="3">Lipid metabolism; fatty acid metabolism.</text>
</comment>
<evidence type="ECO:0000256" key="3">
    <source>
        <dbReference type="ARBA" id="ARBA00004872"/>
    </source>
</evidence>
<evidence type="ECO:0000256" key="7">
    <source>
        <dbReference type="ARBA" id="ARBA00022528"/>
    </source>
</evidence>
<keyword evidence="10" id="KW-0276">Fatty acid metabolism</keyword>
<keyword evidence="6" id="KW-0444">Lipid biosynthesis</keyword>
<reference evidence="16" key="1">
    <citation type="submission" date="2024-10" db="EMBL/GenBank/DDBJ databases">
        <authorList>
            <person name="Ryan C."/>
        </authorList>
    </citation>
    <scope>NUCLEOTIDE SEQUENCE [LARGE SCALE GENOMIC DNA]</scope>
</reference>
<evidence type="ECO:0000256" key="13">
    <source>
        <dbReference type="ARBA" id="ARBA00023004"/>
    </source>
</evidence>
<keyword evidence="8" id="KW-0934">Plastid</keyword>
<comment type="subunit">
    <text evidence="5">Homodimer.</text>
</comment>
<dbReference type="InterPro" id="IPR005067">
    <property type="entry name" value="Fatty_acid_desaturase-2"/>
</dbReference>
<dbReference type="InterPro" id="IPR009078">
    <property type="entry name" value="Ferritin-like_SF"/>
</dbReference>
<evidence type="ECO:0000256" key="12">
    <source>
        <dbReference type="ARBA" id="ARBA00023002"/>
    </source>
</evidence>
<dbReference type="SUPFAM" id="SSF47240">
    <property type="entry name" value="Ferritin-like"/>
    <property type="match status" value="1"/>
</dbReference>
<evidence type="ECO:0000256" key="10">
    <source>
        <dbReference type="ARBA" id="ARBA00022832"/>
    </source>
</evidence>
<dbReference type="GO" id="GO:0009507">
    <property type="term" value="C:chloroplast"/>
    <property type="evidence" value="ECO:0007669"/>
    <property type="project" value="UniProtKB-SubCell"/>
</dbReference>
<gene>
    <name evidence="16" type="ORF">URODEC1_LOCUS17882</name>
</gene>
<dbReference type="EMBL" id="OZ075123">
    <property type="protein sequence ID" value="CAL4916121.1"/>
    <property type="molecule type" value="Genomic_DNA"/>
</dbReference>
<accession>A0ABC8WV70</accession>
<comment type="subcellular location">
    <subcellularLocation>
        <location evidence="2">Plastid</location>
        <location evidence="2">Chloroplast</location>
    </subcellularLocation>
</comment>
<keyword evidence="12" id="KW-0560">Oxidoreductase</keyword>
<dbReference type="PANTHER" id="PTHR31155:SF15">
    <property type="entry name" value="ACYL-[ACYL-CARRIER-PROTEIN] DESATURASE 6, CHLOROPLASTIC"/>
    <property type="match status" value="1"/>
</dbReference>
<keyword evidence="11" id="KW-0809">Transit peptide</keyword>
<dbReference type="PANTHER" id="PTHR31155">
    <property type="entry name" value="ACYL- ACYL-CARRIER-PROTEIN DESATURASE-RELATED"/>
    <property type="match status" value="1"/>
</dbReference>
<keyword evidence="13" id="KW-0408">Iron</keyword>
<dbReference type="InterPro" id="IPR012348">
    <property type="entry name" value="RNR-like"/>
</dbReference>
<evidence type="ECO:0000256" key="6">
    <source>
        <dbReference type="ARBA" id="ARBA00022516"/>
    </source>
</evidence>
<organism evidence="16 17">
    <name type="scientific">Urochloa decumbens</name>
    <dbReference type="NCBI Taxonomy" id="240449"/>
    <lineage>
        <taxon>Eukaryota</taxon>
        <taxon>Viridiplantae</taxon>
        <taxon>Streptophyta</taxon>
        <taxon>Embryophyta</taxon>
        <taxon>Tracheophyta</taxon>
        <taxon>Spermatophyta</taxon>
        <taxon>Magnoliopsida</taxon>
        <taxon>Liliopsida</taxon>
        <taxon>Poales</taxon>
        <taxon>Poaceae</taxon>
        <taxon>PACMAD clade</taxon>
        <taxon>Panicoideae</taxon>
        <taxon>Panicodae</taxon>
        <taxon>Paniceae</taxon>
        <taxon>Melinidinae</taxon>
        <taxon>Urochloa</taxon>
    </lineage>
</organism>
<evidence type="ECO:0000256" key="11">
    <source>
        <dbReference type="ARBA" id="ARBA00022946"/>
    </source>
</evidence>
<dbReference type="AlphaFoldDB" id="A0ABC8WV70"/>
<dbReference type="Pfam" id="PF03405">
    <property type="entry name" value="FA_desaturase_2"/>
    <property type="match status" value="1"/>
</dbReference>
<evidence type="ECO:0000256" key="9">
    <source>
        <dbReference type="ARBA" id="ARBA00022723"/>
    </source>
</evidence>
<sequence length="502" mass="55996">MHSPTKQLLRSNCKLISITTLYLPARLRIRLYELPDDGLVMGKHQAAATLINTHGGGERRHWSGVELDRAISASGQAAFDAMALAATLLRFGYPSCKPNAPAGTFRYGKPPTPAVSGVLPTTINRSSWRCTAGRWQWRGKKDVVEDEDEWPSYLTPERLDVLREMEPWVEDHVLPLLKPVEASWQPSDLLPDPAALGSDGFHAACLDLRAGAARVPDELLVCLVANMVTEEALPTYPSGLNRFEVVRDSTGADATAWARWIRGWSAEENRHGDVLNRYMHLSGRFDMREVERTVQRLIGDGMRVPGPIRSPLHGFVYLTFQERATAIAHGNTARLAGARGAGDAALARICGTVAADEKRHEEAYTRIVGRLFELEPDAAVRAMAYMMRRRIDMPTAFISDGRHSGREFYDRFIAIAQQAGTYTISDYRGIIEHLIRQWGVEELAAGLSGEGRQARDYLCALPNKIQRMEEKVLERAAKARNRPTPIPINWIFDRTISVVLIP</sequence>
<evidence type="ECO:0000256" key="14">
    <source>
        <dbReference type="ARBA" id="ARBA00023098"/>
    </source>
</evidence>
<comment type="similarity">
    <text evidence="4">Belongs to the fatty acid desaturase type 2 family.</text>
</comment>
<comment type="cofactor">
    <cofactor evidence="1">
        <name>Fe(2+)</name>
        <dbReference type="ChEBI" id="CHEBI:29033"/>
    </cofactor>
</comment>
<dbReference type="Proteomes" id="UP001497457">
    <property type="component" value="Chromosome 13rd"/>
</dbReference>
<evidence type="ECO:0000313" key="17">
    <source>
        <dbReference type="Proteomes" id="UP001497457"/>
    </source>
</evidence>
<keyword evidence="14" id="KW-0443">Lipid metabolism</keyword>
<dbReference type="GO" id="GO:0006633">
    <property type="term" value="P:fatty acid biosynthetic process"/>
    <property type="evidence" value="ECO:0007669"/>
    <property type="project" value="UniProtKB-KW"/>
</dbReference>
<evidence type="ECO:0000256" key="5">
    <source>
        <dbReference type="ARBA" id="ARBA00011738"/>
    </source>
</evidence>
<name>A0ABC8WV70_9POAL</name>
<dbReference type="GO" id="GO:0016491">
    <property type="term" value="F:oxidoreductase activity"/>
    <property type="evidence" value="ECO:0007669"/>
    <property type="project" value="UniProtKB-KW"/>
</dbReference>
<dbReference type="Gene3D" id="1.10.620.20">
    <property type="entry name" value="Ribonucleotide Reductase, subunit A"/>
    <property type="match status" value="1"/>
</dbReference>
<evidence type="ECO:0000256" key="4">
    <source>
        <dbReference type="ARBA" id="ARBA00008749"/>
    </source>
</evidence>
<evidence type="ECO:0000256" key="8">
    <source>
        <dbReference type="ARBA" id="ARBA00022640"/>
    </source>
</evidence>
<dbReference type="CDD" id="cd01050">
    <property type="entry name" value="Acyl_ACP_Desat"/>
    <property type="match status" value="1"/>
</dbReference>
<protein>
    <submittedName>
        <fullName evidence="16">Uncharacterized protein</fullName>
    </submittedName>
</protein>
<dbReference type="FunFam" id="1.10.620.20:FF:000002">
    <property type="entry name" value="Stearoyl-[acyl-carrier-protein] 9-desaturase, chloroplastic"/>
    <property type="match status" value="1"/>
</dbReference>
<keyword evidence="15" id="KW-0275">Fatty acid biosynthesis</keyword>
<keyword evidence="9" id="KW-0479">Metal-binding</keyword>
<evidence type="ECO:0000256" key="1">
    <source>
        <dbReference type="ARBA" id="ARBA00001954"/>
    </source>
</evidence>
<keyword evidence="17" id="KW-1185">Reference proteome</keyword>
<evidence type="ECO:0000256" key="15">
    <source>
        <dbReference type="ARBA" id="ARBA00023160"/>
    </source>
</evidence>
<evidence type="ECO:0000313" key="16">
    <source>
        <dbReference type="EMBL" id="CAL4916121.1"/>
    </source>
</evidence>
<dbReference type="GO" id="GO:0046872">
    <property type="term" value="F:metal ion binding"/>
    <property type="evidence" value="ECO:0007669"/>
    <property type="project" value="UniProtKB-KW"/>
</dbReference>
<proteinExistence type="inferred from homology"/>